<feature type="region of interest" description="Disordered" evidence="1">
    <location>
        <begin position="56"/>
        <end position="81"/>
    </location>
</feature>
<dbReference type="AlphaFoldDB" id="A0A183ARP5"/>
<dbReference type="WBParaSite" id="ECPE_0000966001-mRNA-1">
    <property type="protein sequence ID" value="ECPE_0000966001-mRNA-1"/>
    <property type="gene ID" value="ECPE_0000966001"/>
</dbReference>
<reference evidence="2 3" key="2">
    <citation type="submission" date="2018-11" db="EMBL/GenBank/DDBJ databases">
        <authorList>
            <consortium name="Pathogen Informatics"/>
        </authorList>
    </citation>
    <scope>NUCLEOTIDE SEQUENCE [LARGE SCALE GENOMIC DNA]</scope>
    <source>
        <strain evidence="2 3">Egypt</strain>
    </source>
</reference>
<feature type="compositionally biased region" description="Basic and acidic residues" evidence="1">
    <location>
        <begin position="35"/>
        <end position="50"/>
    </location>
</feature>
<dbReference type="Proteomes" id="UP000272942">
    <property type="component" value="Unassembled WGS sequence"/>
</dbReference>
<protein>
    <submittedName>
        <fullName evidence="4">Secreted protein</fullName>
    </submittedName>
</protein>
<evidence type="ECO:0000313" key="3">
    <source>
        <dbReference type="Proteomes" id="UP000272942"/>
    </source>
</evidence>
<name>A0A183ARP5_9TREM</name>
<evidence type="ECO:0000313" key="2">
    <source>
        <dbReference type="EMBL" id="VDP85710.1"/>
    </source>
</evidence>
<proteinExistence type="predicted"/>
<reference evidence="4" key="1">
    <citation type="submission" date="2016-06" db="UniProtKB">
        <authorList>
            <consortium name="WormBaseParasite"/>
        </authorList>
    </citation>
    <scope>IDENTIFICATION</scope>
</reference>
<evidence type="ECO:0000313" key="4">
    <source>
        <dbReference type="WBParaSite" id="ECPE_0000966001-mRNA-1"/>
    </source>
</evidence>
<organism evidence="4">
    <name type="scientific">Echinostoma caproni</name>
    <dbReference type="NCBI Taxonomy" id="27848"/>
    <lineage>
        <taxon>Eukaryota</taxon>
        <taxon>Metazoa</taxon>
        <taxon>Spiralia</taxon>
        <taxon>Lophotrochozoa</taxon>
        <taxon>Platyhelminthes</taxon>
        <taxon>Trematoda</taxon>
        <taxon>Digenea</taxon>
        <taxon>Plagiorchiida</taxon>
        <taxon>Echinostomata</taxon>
        <taxon>Echinostomatoidea</taxon>
        <taxon>Echinostomatidae</taxon>
        <taxon>Echinostoma</taxon>
    </lineage>
</organism>
<feature type="region of interest" description="Disordered" evidence="1">
    <location>
        <begin position="31"/>
        <end position="50"/>
    </location>
</feature>
<gene>
    <name evidence="2" type="ORF">ECPE_LOCUS9630</name>
</gene>
<sequence>MLTDLQSSLLQNPALAFTFMVSSTVFGTISGETSDGLKNKDDQSKPKDCDESKLTEALKSLQVDPVTGSGDQEKPTIVAAN</sequence>
<evidence type="ECO:0000256" key="1">
    <source>
        <dbReference type="SAM" id="MobiDB-lite"/>
    </source>
</evidence>
<dbReference type="EMBL" id="UZAN01047714">
    <property type="protein sequence ID" value="VDP85710.1"/>
    <property type="molecule type" value="Genomic_DNA"/>
</dbReference>
<accession>A0A183ARP5</accession>
<keyword evidence="3" id="KW-1185">Reference proteome</keyword>